<dbReference type="OrthoDB" id="3560445at2759"/>
<accession>A0A6A6DL95</accession>
<feature type="region of interest" description="Disordered" evidence="1">
    <location>
        <begin position="155"/>
        <end position="180"/>
    </location>
</feature>
<dbReference type="AlphaFoldDB" id="A0A6A6DL95"/>
<protein>
    <submittedName>
        <fullName evidence="2">Uncharacterized protein</fullName>
    </submittedName>
</protein>
<dbReference type="EMBL" id="ML994662">
    <property type="protein sequence ID" value="KAF2179915.1"/>
    <property type="molecule type" value="Genomic_DNA"/>
</dbReference>
<feature type="compositionally biased region" description="Basic and acidic residues" evidence="1">
    <location>
        <begin position="157"/>
        <end position="169"/>
    </location>
</feature>
<proteinExistence type="predicted"/>
<keyword evidence="3" id="KW-1185">Reference proteome</keyword>
<reference evidence="2" key="1">
    <citation type="journal article" date="2020" name="Stud. Mycol.">
        <title>101 Dothideomycetes genomes: a test case for predicting lifestyles and emergence of pathogens.</title>
        <authorList>
            <person name="Haridas S."/>
            <person name="Albert R."/>
            <person name="Binder M."/>
            <person name="Bloem J."/>
            <person name="Labutti K."/>
            <person name="Salamov A."/>
            <person name="Andreopoulos B."/>
            <person name="Baker S."/>
            <person name="Barry K."/>
            <person name="Bills G."/>
            <person name="Bluhm B."/>
            <person name="Cannon C."/>
            <person name="Castanera R."/>
            <person name="Culley D."/>
            <person name="Daum C."/>
            <person name="Ezra D."/>
            <person name="Gonzalez J."/>
            <person name="Henrissat B."/>
            <person name="Kuo A."/>
            <person name="Liang C."/>
            <person name="Lipzen A."/>
            <person name="Lutzoni F."/>
            <person name="Magnuson J."/>
            <person name="Mondo S."/>
            <person name="Nolan M."/>
            <person name="Ohm R."/>
            <person name="Pangilinan J."/>
            <person name="Park H.-J."/>
            <person name="Ramirez L."/>
            <person name="Alfaro M."/>
            <person name="Sun H."/>
            <person name="Tritt A."/>
            <person name="Yoshinaga Y."/>
            <person name="Zwiers L.-H."/>
            <person name="Turgeon B."/>
            <person name="Goodwin S."/>
            <person name="Spatafora J."/>
            <person name="Crous P."/>
            <person name="Grigoriev I."/>
        </authorList>
    </citation>
    <scope>NUCLEOTIDE SEQUENCE</scope>
    <source>
        <strain evidence="2">CBS 207.26</strain>
    </source>
</reference>
<evidence type="ECO:0000256" key="1">
    <source>
        <dbReference type="SAM" id="MobiDB-lite"/>
    </source>
</evidence>
<feature type="region of interest" description="Disordered" evidence="1">
    <location>
        <begin position="1"/>
        <end position="111"/>
    </location>
</feature>
<feature type="compositionally biased region" description="Basic residues" evidence="1">
    <location>
        <begin position="30"/>
        <end position="39"/>
    </location>
</feature>
<feature type="compositionally biased region" description="Basic residues" evidence="1">
    <location>
        <begin position="1"/>
        <end position="18"/>
    </location>
</feature>
<dbReference type="Proteomes" id="UP000800200">
    <property type="component" value="Unassembled WGS sequence"/>
</dbReference>
<evidence type="ECO:0000313" key="2">
    <source>
        <dbReference type="EMBL" id="KAF2179915.1"/>
    </source>
</evidence>
<sequence length="180" mass="20460">MPSNKHPKKLGGRPRKHFTAAAAIEAKRASDRRRYRRTRRPQEPADFIAYEPPLHTDIPTETPPEIGLRTSIDVPIHQDDESQRSDTPQNPRLDRAPPAETPVTDEGADIDRQIRRLRADKREPNIERDKYEAGVPQRLDEMDVRIAEILLQMRLGRGPEDTSGGDRSHNLGGSRMQASH</sequence>
<organism evidence="2 3">
    <name type="scientific">Zopfia rhizophila CBS 207.26</name>
    <dbReference type="NCBI Taxonomy" id="1314779"/>
    <lineage>
        <taxon>Eukaryota</taxon>
        <taxon>Fungi</taxon>
        <taxon>Dikarya</taxon>
        <taxon>Ascomycota</taxon>
        <taxon>Pezizomycotina</taxon>
        <taxon>Dothideomycetes</taxon>
        <taxon>Dothideomycetes incertae sedis</taxon>
        <taxon>Zopfiaceae</taxon>
        <taxon>Zopfia</taxon>
    </lineage>
</organism>
<gene>
    <name evidence="2" type="ORF">K469DRAFT_753768</name>
</gene>
<name>A0A6A6DL95_9PEZI</name>
<evidence type="ECO:0000313" key="3">
    <source>
        <dbReference type="Proteomes" id="UP000800200"/>
    </source>
</evidence>